<evidence type="ECO:0000256" key="3">
    <source>
        <dbReference type="SAM" id="SignalP"/>
    </source>
</evidence>
<feature type="region of interest" description="Disordered" evidence="2">
    <location>
        <begin position="223"/>
        <end position="244"/>
    </location>
</feature>
<name>A0A6I4VT86_9BACL</name>
<dbReference type="InterPro" id="IPR059180">
    <property type="entry name" value="3D_YorM"/>
</dbReference>
<dbReference type="SUPFAM" id="SSF50685">
    <property type="entry name" value="Barwin-like endoglucanases"/>
    <property type="match status" value="1"/>
</dbReference>
<dbReference type="Gene3D" id="2.40.40.10">
    <property type="entry name" value="RlpA-like domain"/>
    <property type="match status" value="1"/>
</dbReference>
<keyword evidence="1 3" id="KW-0732">Signal</keyword>
<feature type="chain" id="PRO_5026167396" description="G5 domain-containing protein" evidence="3">
    <location>
        <begin position="24"/>
        <end position="332"/>
    </location>
</feature>
<dbReference type="InterPro" id="IPR036908">
    <property type="entry name" value="RlpA-like_sf"/>
</dbReference>
<accession>A0A6I4VT86</accession>
<dbReference type="CDD" id="cd14667">
    <property type="entry name" value="3D_containing_proteins"/>
    <property type="match status" value="1"/>
</dbReference>
<gene>
    <name evidence="5" type="ORF">GSM42_08045</name>
</gene>
<dbReference type="RefSeq" id="WP_160801034.1">
    <property type="nucleotide sequence ID" value="NZ_WUUL01000004.1"/>
</dbReference>
<dbReference type="Proteomes" id="UP000430692">
    <property type="component" value="Unassembled WGS sequence"/>
</dbReference>
<feature type="domain" description="G5" evidence="4">
    <location>
        <begin position="143"/>
        <end position="228"/>
    </location>
</feature>
<evidence type="ECO:0000259" key="4">
    <source>
        <dbReference type="PROSITE" id="PS51109"/>
    </source>
</evidence>
<dbReference type="SMART" id="SM01208">
    <property type="entry name" value="G5"/>
    <property type="match status" value="1"/>
</dbReference>
<dbReference type="InterPro" id="IPR051933">
    <property type="entry name" value="Resuscitation_pf_RpfB"/>
</dbReference>
<dbReference type="Pfam" id="PF06725">
    <property type="entry name" value="3D"/>
    <property type="match status" value="1"/>
</dbReference>
<evidence type="ECO:0000313" key="6">
    <source>
        <dbReference type="Proteomes" id="UP000430692"/>
    </source>
</evidence>
<evidence type="ECO:0000256" key="1">
    <source>
        <dbReference type="ARBA" id="ARBA00022729"/>
    </source>
</evidence>
<dbReference type="InterPro" id="IPR011098">
    <property type="entry name" value="G5_dom"/>
</dbReference>
<protein>
    <recommendedName>
        <fullName evidence="4">G5 domain-containing protein</fullName>
    </recommendedName>
</protein>
<dbReference type="EMBL" id="WUUL01000004">
    <property type="protein sequence ID" value="MXQ53681.1"/>
    <property type="molecule type" value="Genomic_DNA"/>
</dbReference>
<dbReference type="InterPro" id="IPR010611">
    <property type="entry name" value="3D_dom"/>
</dbReference>
<dbReference type="GO" id="GO:0019867">
    <property type="term" value="C:outer membrane"/>
    <property type="evidence" value="ECO:0007669"/>
    <property type="project" value="InterPro"/>
</dbReference>
<dbReference type="Gene3D" id="2.20.230.10">
    <property type="entry name" value="Resuscitation-promoting factor rpfb"/>
    <property type="match status" value="1"/>
</dbReference>
<evidence type="ECO:0000256" key="2">
    <source>
        <dbReference type="SAM" id="MobiDB-lite"/>
    </source>
</evidence>
<comment type="caution">
    <text evidence="5">The sequence shown here is derived from an EMBL/GenBank/DDBJ whole genome shotgun (WGS) entry which is preliminary data.</text>
</comment>
<feature type="signal peptide" evidence="3">
    <location>
        <begin position="1"/>
        <end position="23"/>
    </location>
</feature>
<proteinExistence type="predicted"/>
<dbReference type="GO" id="GO:0009254">
    <property type="term" value="P:peptidoglycan turnover"/>
    <property type="evidence" value="ECO:0007669"/>
    <property type="project" value="InterPro"/>
</dbReference>
<organism evidence="5 6">
    <name type="scientific">Shimazuella alba</name>
    <dbReference type="NCBI Taxonomy" id="2690964"/>
    <lineage>
        <taxon>Bacteria</taxon>
        <taxon>Bacillati</taxon>
        <taxon>Bacillota</taxon>
        <taxon>Bacilli</taxon>
        <taxon>Bacillales</taxon>
        <taxon>Thermoactinomycetaceae</taxon>
        <taxon>Shimazuella</taxon>
    </lineage>
</organism>
<keyword evidence="6" id="KW-1185">Reference proteome</keyword>
<dbReference type="Pfam" id="PF07501">
    <property type="entry name" value="G5"/>
    <property type="match status" value="1"/>
</dbReference>
<dbReference type="PROSITE" id="PS51109">
    <property type="entry name" value="G5"/>
    <property type="match status" value="1"/>
</dbReference>
<sequence length="332" mass="36196">MKKFLILGVIAIVLLSGSFVAYAAMETKVTVKFSDGKSQVVSEGLHNTLEEALAGAGQNVQQLKTGYQPSIPWNKPLDGDTTVELKCKCKVNLELGGKQLGSFTTTQTTVGAFLEERKIVLSAWDEPNVSMNEVITQNMKIVVDKVEQRVKKESKPIKFTTKEVKDPKLEKGKKEVTTKGKAGVEEYQIVALYKNGKLLVKDGKPVQTRTLINKVAPIQEVVKLGTKEPEEEEDSATPASGKLSSQAMTFESTAYTSYGSKTATGTTPRKGTVAVDPNVIPLGTKLYIEGYGYGVAEDTGGRIKGKIVDVYFTSEAECVKWGRRNVKVHIVK</sequence>
<dbReference type="GO" id="GO:0004553">
    <property type="term" value="F:hydrolase activity, hydrolyzing O-glycosyl compounds"/>
    <property type="evidence" value="ECO:0007669"/>
    <property type="project" value="InterPro"/>
</dbReference>
<dbReference type="PANTHER" id="PTHR39160">
    <property type="entry name" value="CELL WALL-BINDING PROTEIN YOCH"/>
    <property type="match status" value="1"/>
</dbReference>
<dbReference type="PANTHER" id="PTHR39160:SF4">
    <property type="entry name" value="RESUSCITATION-PROMOTING FACTOR RPFB"/>
    <property type="match status" value="1"/>
</dbReference>
<dbReference type="AlphaFoldDB" id="A0A6I4VT86"/>
<evidence type="ECO:0000313" key="5">
    <source>
        <dbReference type="EMBL" id="MXQ53681.1"/>
    </source>
</evidence>
<reference evidence="5 6" key="1">
    <citation type="submission" date="2019-12" db="EMBL/GenBank/DDBJ databases">
        <title>Whole-genome analyses of novel actinobacteria.</title>
        <authorList>
            <person name="Sahin N."/>
            <person name="Saygin H."/>
        </authorList>
    </citation>
    <scope>NUCLEOTIDE SEQUENCE [LARGE SCALE GENOMIC DNA]</scope>
    <source>
        <strain evidence="5 6">KC615</strain>
    </source>
</reference>